<dbReference type="GO" id="GO:0005737">
    <property type="term" value="C:cytoplasm"/>
    <property type="evidence" value="ECO:0007669"/>
    <property type="project" value="UniProtKB-ARBA"/>
</dbReference>
<comment type="catalytic activity">
    <reaction evidence="12">
        <text>L-seryl-[protein] + ATP = O-phospho-L-seryl-[protein] + ADP + H(+)</text>
        <dbReference type="Rhea" id="RHEA:17989"/>
        <dbReference type="Rhea" id="RHEA-COMP:9863"/>
        <dbReference type="Rhea" id="RHEA-COMP:11604"/>
        <dbReference type="ChEBI" id="CHEBI:15378"/>
        <dbReference type="ChEBI" id="CHEBI:29999"/>
        <dbReference type="ChEBI" id="CHEBI:30616"/>
        <dbReference type="ChEBI" id="CHEBI:83421"/>
        <dbReference type="ChEBI" id="CHEBI:456216"/>
        <dbReference type="EC" id="2.7.11.1"/>
    </reaction>
</comment>
<dbReference type="PANTHER" id="PTHR48005:SF13">
    <property type="entry name" value="SERINE_THREONINE-PROTEIN KINASE DDB_G0278509-RELATED"/>
    <property type="match status" value="1"/>
</dbReference>
<dbReference type="PROSITE" id="PS50297">
    <property type="entry name" value="ANK_REP_REGION"/>
    <property type="match status" value="2"/>
</dbReference>
<dbReference type="Pfam" id="PF25497">
    <property type="entry name" value="COR-B"/>
    <property type="match status" value="1"/>
</dbReference>
<feature type="compositionally biased region" description="Low complexity" evidence="15">
    <location>
        <begin position="1555"/>
        <end position="1565"/>
    </location>
</feature>
<gene>
    <name evidence="19" type="primary">LOC109471853</name>
</gene>
<dbReference type="InterPro" id="IPR020859">
    <property type="entry name" value="ROC"/>
</dbReference>
<dbReference type="Gene3D" id="3.80.10.10">
    <property type="entry name" value="Ribonuclease Inhibitor"/>
    <property type="match status" value="4"/>
</dbReference>
<dbReference type="InterPro" id="IPR003591">
    <property type="entry name" value="Leu-rich_rpt_typical-subtyp"/>
</dbReference>
<dbReference type="InterPro" id="IPR002110">
    <property type="entry name" value="Ankyrin_rpt"/>
</dbReference>
<keyword evidence="10" id="KW-0342">GTP-binding</keyword>
<dbReference type="GO" id="GO:0004674">
    <property type="term" value="F:protein serine/threonine kinase activity"/>
    <property type="evidence" value="ECO:0007669"/>
    <property type="project" value="UniProtKB-KW"/>
</dbReference>
<keyword evidence="18" id="KW-1185">Reference proteome</keyword>
<keyword evidence="7 14" id="KW-0547">Nucleotide-binding</keyword>
<dbReference type="OrthoDB" id="1866797at2759"/>
<comment type="cofactor">
    <cofactor evidence="1">
        <name>Mg(2+)</name>
        <dbReference type="ChEBI" id="CHEBI:18420"/>
    </cofactor>
</comment>
<evidence type="ECO:0000256" key="9">
    <source>
        <dbReference type="ARBA" id="ARBA00022840"/>
    </source>
</evidence>
<feature type="region of interest" description="Disordered" evidence="15">
    <location>
        <begin position="746"/>
        <end position="767"/>
    </location>
</feature>
<evidence type="ECO:0000259" key="17">
    <source>
        <dbReference type="PROSITE" id="PS51424"/>
    </source>
</evidence>
<dbReference type="InterPro" id="IPR011009">
    <property type="entry name" value="Kinase-like_dom_sf"/>
</dbReference>
<dbReference type="Pfam" id="PF00560">
    <property type="entry name" value="LRR_1"/>
    <property type="match status" value="1"/>
</dbReference>
<feature type="region of interest" description="Disordered" evidence="15">
    <location>
        <begin position="1539"/>
        <end position="1565"/>
    </location>
</feature>
<evidence type="ECO:0000256" key="1">
    <source>
        <dbReference type="ARBA" id="ARBA00001946"/>
    </source>
</evidence>
<evidence type="ECO:0000256" key="4">
    <source>
        <dbReference type="ARBA" id="ARBA00022614"/>
    </source>
</evidence>
<keyword evidence="8" id="KW-0418">Kinase</keyword>
<dbReference type="InterPro" id="IPR057263">
    <property type="entry name" value="COR-B"/>
</dbReference>
<dbReference type="PROSITE" id="PS51450">
    <property type="entry name" value="LRR"/>
    <property type="match status" value="3"/>
</dbReference>
<dbReference type="GO" id="GO:0005525">
    <property type="term" value="F:GTP binding"/>
    <property type="evidence" value="ECO:0007669"/>
    <property type="project" value="UniProtKB-KW"/>
</dbReference>
<dbReference type="PANTHER" id="PTHR48005">
    <property type="entry name" value="LEUCINE RICH REPEAT KINASE 2"/>
    <property type="match status" value="1"/>
</dbReference>
<dbReference type="SUPFAM" id="SSF52058">
    <property type="entry name" value="L domain-like"/>
    <property type="match status" value="1"/>
</dbReference>
<protein>
    <recommendedName>
        <fullName evidence="2">non-specific serine/threonine protein kinase</fullName>
        <ecNumber evidence="2">2.7.11.1</ecNumber>
    </recommendedName>
</protein>
<dbReference type="SUPFAM" id="SSF48403">
    <property type="entry name" value="Ankyrin repeat"/>
    <property type="match status" value="1"/>
</dbReference>
<evidence type="ECO:0000256" key="14">
    <source>
        <dbReference type="PROSITE-ProRule" id="PRU10141"/>
    </source>
</evidence>
<dbReference type="InterPro" id="IPR032675">
    <property type="entry name" value="LRR_dom_sf"/>
</dbReference>
<dbReference type="InterPro" id="IPR027417">
    <property type="entry name" value="P-loop_NTPase"/>
</dbReference>
<evidence type="ECO:0000259" key="16">
    <source>
        <dbReference type="PROSITE" id="PS50011"/>
    </source>
</evidence>
<evidence type="ECO:0000256" key="13">
    <source>
        <dbReference type="PROSITE-ProRule" id="PRU00023"/>
    </source>
</evidence>
<dbReference type="InterPro" id="IPR001611">
    <property type="entry name" value="Leu-rich_rpt"/>
</dbReference>
<feature type="repeat" description="ANK" evidence="13">
    <location>
        <begin position="315"/>
        <end position="341"/>
    </location>
</feature>
<dbReference type="PROSITE" id="PS00108">
    <property type="entry name" value="PROTEIN_KINASE_ST"/>
    <property type="match status" value="1"/>
</dbReference>
<dbReference type="PROSITE" id="PS00107">
    <property type="entry name" value="PROTEIN_KINASE_ATP"/>
    <property type="match status" value="1"/>
</dbReference>
<feature type="repeat" description="ANK" evidence="13">
    <location>
        <begin position="283"/>
        <end position="315"/>
    </location>
</feature>
<evidence type="ECO:0000256" key="3">
    <source>
        <dbReference type="ARBA" id="ARBA00022527"/>
    </source>
</evidence>
<dbReference type="PROSITE" id="PS51424">
    <property type="entry name" value="ROC"/>
    <property type="match status" value="1"/>
</dbReference>
<dbReference type="InterPro" id="IPR036770">
    <property type="entry name" value="Ankyrin_rpt-contain_sf"/>
</dbReference>
<feature type="domain" description="Roc" evidence="17">
    <location>
        <begin position="887"/>
        <end position="1086"/>
    </location>
</feature>
<name>A0A6P4ZAU4_BRABE</name>
<dbReference type="Gene3D" id="3.30.200.20">
    <property type="entry name" value="Phosphorylase Kinase, domain 1"/>
    <property type="match status" value="1"/>
</dbReference>
<dbReference type="SUPFAM" id="SSF56112">
    <property type="entry name" value="Protein kinase-like (PK-like)"/>
    <property type="match status" value="1"/>
</dbReference>
<dbReference type="Gene3D" id="3.40.50.300">
    <property type="entry name" value="P-loop containing nucleotide triphosphate hydrolases"/>
    <property type="match status" value="1"/>
</dbReference>
<evidence type="ECO:0000256" key="10">
    <source>
        <dbReference type="ARBA" id="ARBA00023134"/>
    </source>
</evidence>
<dbReference type="Pfam" id="PF12796">
    <property type="entry name" value="Ank_2"/>
    <property type="match status" value="1"/>
</dbReference>
<evidence type="ECO:0000256" key="15">
    <source>
        <dbReference type="SAM" id="MobiDB-lite"/>
    </source>
</evidence>
<feature type="domain" description="Protein kinase" evidence="16">
    <location>
        <begin position="1500"/>
        <end position="1822"/>
    </location>
</feature>
<evidence type="ECO:0000256" key="8">
    <source>
        <dbReference type="ARBA" id="ARBA00022777"/>
    </source>
</evidence>
<dbReference type="InterPro" id="IPR008271">
    <property type="entry name" value="Ser/Thr_kinase_AS"/>
</dbReference>
<dbReference type="Gene3D" id="1.10.10.10">
    <property type="entry name" value="Winged helix-like DNA-binding domain superfamily/Winged helix DNA-binding domain"/>
    <property type="match status" value="1"/>
</dbReference>
<dbReference type="InterPro" id="IPR036388">
    <property type="entry name" value="WH-like_DNA-bd_sf"/>
</dbReference>
<comment type="catalytic activity">
    <reaction evidence="11">
        <text>L-threonyl-[protein] + ATP = O-phospho-L-threonyl-[protein] + ADP + H(+)</text>
        <dbReference type="Rhea" id="RHEA:46608"/>
        <dbReference type="Rhea" id="RHEA-COMP:11060"/>
        <dbReference type="Rhea" id="RHEA-COMP:11605"/>
        <dbReference type="ChEBI" id="CHEBI:15378"/>
        <dbReference type="ChEBI" id="CHEBI:30013"/>
        <dbReference type="ChEBI" id="CHEBI:30616"/>
        <dbReference type="ChEBI" id="CHEBI:61977"/>
        <dbReference type="ChEBI" id="CHEBI:456216"/>
        <dbReference type="EC" id="2.7.11.1"/>
    </reaction>
</comment>
<dbReference type="RefSeq" id="XP_019626806.1">
    <property type="nucleotide sequence ID" value="XM_019771247.1"/>
</dbReference>
<dbReference type="GO" id="GO:0005524">
    <property type="term" value="F:ATP binding"/>
    <property type="evidence" value="ECO:0007669"/>
    <property type="project" value="UniProtKB-UniRule"/>
</dbReference>
<keyword evidence="4" id="KW-0433">Leucine-rich repeat</keyword>
<proteinExistence type="predicted"/>
<dbReference type="InterPro" id="IPR000719">
    <property type="entry name" value="Prot_kinase_dom"/>
</dbReference>
<dbReference type="EC" id="2.7.11.1" evidence="2"/>
<keyword evidence="3" id="KW-0723">Serine/threonine-protein kinase</keyword>
<keyword evidence="6" id="KW-0677">Repeat</keyword>
<dbReference type="Gene3D" id="1.25.40.20">
    <property type="entry name" value="Ankyrin repeat-containing domain"/>
    <property type="match status" value="1"/>
</dbReference>
<dbReference type="PROSITE" id="PS50011">
    <property type="entry name" value="PROTEIN_KINASE_DOM"/>
    <property type="match status" value="1"/>
</dbReference>
<keyword evidence="13" id="KW-0040">ANK repeat</keyword>
<dbReference type="SUPFAM" id="SSF52540">
    <property type="entry name" value="P-loop containing nucleoside triphosphate hydrolases"/>
    <property type="match status" value="1"/>
</dbReference>
<evidence type="ECO:0000256" key="2">
    <source>
        <dbReference type="ARBA" id="ARBA00012513"/>
    </source>
</evidence>
<dbReference type="SUPFAM" id="SSF50998">
    <property type="entry name" value="Quinoprotein alcohol dehydrogenase-like"/>
    <property type="match status" value="1"/>
</dbReference>
<organism evidence="18 19">
    <name type="scientific">Branchiostoma belcheri</name>
    <name type="common">Amphioxus</name>
    <dbReference type="NCBI Taxonomy" id="7741"/>
    <lineage>
        <taxon>Eukaryota</taxon>
        <taxon>Metazoa</taxon>
        <taxon>Chordata</taxon>
        <taxon>Cephalochordata</taxon>
        <taxon>Leptocardii</taxon>
        <taxon>Amphioxiformes</taxon>
        <taxon>Branchiostomatidae</taxon>
        <taxon>Branchiostoma</taxon>
    </lineage>
</organism>
<keyword evidence="5" id="KW-0808">Transferase</keyword>
<keyword evidence="9 14" id="KW-0067">ATP-binding</keyword>
<evidence type="ECO:0000313" key="18">
    <source>
        <dbReference type="Proteomes" id="UP000515135"/>
    </source>
</evidence>
<dbReference type="InterPro" id="IPR011047">
    <property type="entry name" value="Quinoprotein_ADH-like_sf"/>
</dbReference>
<dbReference type="Pfam" id="PF08477">
    <property type="entry name" value="Roc"/>
    <property type="match status" value="1"/>
</dbReference>
<dbReference type="Pfam" id="PF16095">
    <property type="entry name" value="COR-A"/>
    <property type="match status" value="1"/>
</dbReference>
<dbReference type="GO" id="GO:0009966">
    <property type="term" value="P:regulation of signal transduction"/>
    <property type="evidence" value="ECO:0007669"/>
    <property type="project" value="UniProtKB-ARBA"/>
</dbReference>
<dbReference type="SMART" id="SM00369">
    <property type="entry name" value="LRR_TYP"/>
    <property type="match status" value="6"/>
</dbReference>
<feature type="compositionally biased region" description="Polar residues" evidence="15">
    <location>
        <begin position="746"/>
        <end position="755"/>
    </location>
</feature>
<evidence type="ECO:0000256" key="7">
    <source>
        <dbReference type="ARBA" id="ARBA00022741"/>
    </source>
</evidence>
<dbReference type="Pfam" id="PF00069">
    <property type="entry name" value="Pkinase"/>
    <property type="match status" value="1"/>
</dbReference>
<evidence type="ECO:0000313" key="19">
    <source>
        <dbReference type="RefSeq" id="XP_019626806.1"/>
    </source>
</evidence>
<dbReference type="SMART" id="SM00220">
    <property type="entry name" value="S_TKc"/>
    <property type="match status" value="1"/>
</dbReference>
<accession>A0A6P4ZAU4</accession>
<dbReference type="InterPro" id="IPR051420">
    <property type="entry name" value="Ser_Thr_Kinases_DiverseReg"/>
</dbReference>
<feature type="binding site" evidence="14">
    <location>
        <position position="1527"/>
    </location>
    <ligand>
        <name>ATP</name>
        <dbReference type="ChEBI" id="CHEBI:30616"/>
    </ligand>
</feature>
<evidence type="ECO:0000256" key="5">
    <source>
        <dbReference type="ARBA" id="ARBA00022679"/>
    </source>
</evidence>
<evidence type="ECO:0000256" key="11">
    <source>
        <dbReference type="ARBA" id="ARBA00047899"/>
    </source>
</evidence>
<dbReference type="Gene3D" id="3.30.70.1390">
    <property type="entry name" value="ROC domain from the Parkinson's disease-associated leucine-rich repeat kinase 2"/>
    <property type="match status" value="1"/>
</dbReference>
<reference evidence="19" key="1">
    <citation type="submission" date="2025-08" db="UniProtKB">
        <authorList>
            <consortium name="RefSeq"/>
        </authorList>
    </citation>
    <scope>IDENTIFICATION</scope>
    <source>
        <tissue evidence="19">Gonad</tissue>
    </source>
</reference>
<evidence type="ECO:0000256" key="12">
    <source>
        <dbReference type="ARBA" id="ARBA00048679"/>
    </source>
</evidence>
<dbReference type="InterPro" id="IPR032171">
    <property type="entry name" value="COR-A"/>
</dbReference>
<dbReference type="KEGG" id="bbel:109471853"/>
<dbReference type="PROSITE" id="PS50088">
    <property type="entry name" value="ANK_REPEAT"/>
    <property type="match status" value="2"/>
</dbReference>
<dbReference type="SMART" id="SM00364">
    <property type="entry name" value="LRR_BAC"/>
    <property type="match status" value="6"/>
</dbReference>
<dbReference type="Gene3D" id="1.10.510.10">
    <property type="entry name" value="Transferase(Phosphotransferase) domain 1"/>
    <property type="match status" value="1"/>
</dbReference>
<dbReference type="InterPro" id="IPR017441">
    <property type="entry name" value="Protein_kinase_ATP_BS"/>
</dbReference>
<dbReference type="Pfam" id="PF13855">
    <property type="entry name" value="LRR_8"/>
    <property type="match status" value="1"/>
</dbReference>
<evidence type="ECO:0000256" key="6">
    <source>
        <dbReference type="ARBA" id="ARBA00022737"/>
    </source>
</evidence>
<dbReference type="SMART" id="SM00248">
    <property type="entry name" value="ANK"/>
    <property type="match status" value="5"/>
</dbReference>
<dbReference type="Proteomes" id="UP000515135">
    <property type="component" value="Unplaced"/>
</dbReference>
<dbReference type="GeneID" id="109471853"/>
<sequence length="2213" mass="249389">MASREHSSHSVDNFVVVDDFFSEASGPGGYESAIVQLVTHLNEVQDSLNSLFKELSKDEAGTIIDLLSCSQNSPEYRIPEEEFAGAGRGDIAAIFTKYYCQNIEAIGDFLQQICREDLLTRLPMMQSFCPADSGFFKGTLKIKEVPLAIFPEKQATITSFLGHVFSNGQILAQAFLYTVRPGEPMELDYLIERSAVQLPSDADQLKYLVKKPLTKFIQLQVSYISIEQIGVDISSVKGEVQLIYNELKIAILDGSPEKLKAAIQKHGYSAIRLVLGKDLEEGTMGSLLHIASREGHVKCVNELLEIGADVNALEQEGTPLSLACQSGHTDVTELLLEHEADPWTRIHRQGTALEIASRHGHMSVINIMLENYPDLVSSPSTLTVQLYAACCGGHLPVVQFWLANGARLTSSDEPTPLYGACSGGHVEVARFLVDCGVCVTQNEVDSFPEVLALTMEKYISAKDNRTSPPGENPPQQLVAKWRQRHLYAMHETWLQHHTDTLVEIDLSHNALCSIPAILPWGMNKLERLNLSHNALGALSLPEGREESNDILCLRMVDMDVSHNRLQWIPPQLFLIPSLEKLNLSNNQLKSLEYALEDEIADLSNRPTPGSGTRWRCEKLKILDVSHNQVTELPEAIKNSKDLSRLILNHNKVKVLPNPWGCPLDVLDASSNLLRTLPASLEFFWSDTLRYLILKNNKLDEIRWEVCRLKALTELNVSHNRLEKFPKPEHWKCPYLTSLDISHNKLTNGSLPESPSTPGPEEKKKKWKLFGKKKSTGEVERPKSAMFYNEDDHYSKEIEFPDIFIPRLQTLLMNDNNLQSVPSSICKLTRLEVLDLSNNPDLHELPLALGNLRQCWQLGLDGLSLHHVPSHVRPVRDLLAFLRAQLRMSEPCNKVKLMLVGKEGTGKTTVLDVLMGRPAQQNMPTNGVQVGQWCCLPPRRRSAGLFNSLPRDAKLQAPEVIFNTWDMGGQEVYYPTHQCFLSQNTLFLVTYNLTLREKGISNLKPWLLNIQARAPNSYVIIVGTFLDCVPKNERAGQVAAMREMIRQKYLEPVKGFPDIRAIQEVSCSTGEGVEELRQAVYEVACNMKDKDTGEKLVGRKVPRSYLELMKAVEEEAQFRLETERLPVLNEEETEFSALVQNLPDNDITTKEDRELAVRFLHEIGSVVHFSDHLRGLDSLYFLDPSWLCDMLAKVLTVEEINRYVQNGRLHKNNVPFLFKDSRFPEQFIPKYLQLLERFEIAMAVDDQELLVPSQLPQGAPAATEYVSRKLLRRYYRMVYVPSGFWSRLISRLIIGLERINRQERKSQLQQKLASWKESRVIKRHPSKSFKLQLQRSYYWREAMEVVYQGGEVRVQSLSSSAGMDPLGMDGVEIIVKSETNDFSVMGFIADQIDILIMEWFPGLKQEVDDEGRPLVQCVIPCPECLRRHPHRCSAVGDPKDPNRPHEFMLEGCGLVALQEDTVECPKHPDTPVQLAELVPDLLLVDLPEKLVMQQEDLQVEFTGEHLLGVGGMGGVYRALYKGQEVAVKCFHSEEKIRRAAASASSRESRGSEDTESPISSASSAPSFDGQLLRTLQGTQAVKAFSELRREVIVLRKLHHPCVVSLLGVSRRPLCLAIELAPMGSLRSVLDAKQEERGNWTVEKNAGAPFGLLLERDITYKIALQVASALKYIHDREIVYCDLKSDNVLVWSLDPQVPINVKISDYGISQFSSPQGVLSSDGTPGFQAPEVRPGMVYDFKVDIFSYAMLLYELSTGLRPLGQYTSGLEIAQALREGVRPSLSDRNISINFPCLEMLMRKCWVADPQRRPAIRDVIEQLKDMTFISQQRVIELNRQLVSSMLPLQAQDGRDTVSVWGGEGGRRTYSVVDVEQEVFRIDQKKLPGANVYCMAGVGANIWAGTGAGEIEVYGHRRTVGLQDHLWTIRCSPGNQVLSLLGHQVEEVENLSSVKQRKKRKYQEVYVGLNNGTLRLYRRAVPDNMDHDDDNISRTESMVVAQEESEWEEVKEIVLGDNPEERVTCMALVNNNKELWVGCGGTIVIIGTATKLKEHSVELFYNSLIQLRCHENRVWCFERGSAKVLELDPSSHQQVREFSCEGDQVTVGSILVVKDTLWVGTSTGDVQVFNINPDSPHYDIGQLLATLKTEPPEQGCDYGSIQHMTAVGGNKVVYARDQIRNADSRMWYQMVTWGAMGTHDIHRVQSFWNELRQAEREILKE</sequence>